<dbReference type="SMART" id="SM00220">
    <property type="entry name" value="S_TKc"/>
    <property type="match status" value="1"/>
</dbReference>
<accession>A0AAV3U4X6</accession>
<dbReference type="SMART" id="SM00332">
    <property type="entry name" value="PP2Cc"/>
    <property type="match status" value="1"/>
</dbReference>
<sequence>MMTKTKAATAIESGVLQPDTLKLSIGGYSDAGAKDGNDDAFAAYTPEGSVKLIKGAVACIADGVSCSENSHIASQTSVTNFISDYYATPDSWSIRDSVSRVLKSLNNWLFSQGGLLNRNDDAYVTTFTAAVIKSTTAHIFHAGDTRAYLLRDNKLELLTQDHCRFLAGNKSHLVRALGIDTRLEMDYLPTELKQGDVLFLSTDGVHEFVQEQDIIALAQSPSLSWEEKAKAIAVKALAGGSDDNVTCLLVSVDELPLEDINESHRALTELIIPPVLDVGMKIDGYEVLKVLYSGTRSHVYLVKHPNYQRPLILKAPSENFTEDAQYLEGFIREQWVGRKLNSPYVMKILPHDGEKFLYHLCEYVEGETLRQWMLEHPLPSLNSVRDLLQEIIRGLRVFQRAGMVHRDLKPENIVIGNDGKVKIIDLGTVQVDSLEEVGSVLENGVPVGSVNYIAPEYLLGGHGVFQSDLFSLGVITYEMLTGSVPYALENAHRSPPKQLHQWHYQSLKTKRKDLPAWVDMVLEKACNPSVARRYPAYSEFLHDLTKPNPVMLRQINQAPLMERHPERFWMVVSAILFLLVMVQAYLLVAAG</sequence>
<proteinExistence type="predicted"/>
<keyword evidence="5" id="KW-0472">Membrane</keyword>
<dbReference type="CDD" id="cd14014">
    <property type="entry name" value="STKc_PknB_like"/>
    <property type="match status" value="1"/>
</dbReference>
<evidence type="ECO:0000256" key="1">
    <source>
        <dbReference type="ARBA" id="ARBA00022679"/>
    </source>
</evidence>
<dbReference type="SUPFAM" id="SSF81606">
    <property type="entry name" value="PP2C-like"/>
    <property type="match status" value="1"/>
</dbReference>
<feature type="transmembrane region" description="Helical" evidence="5">
    <location>
        <begin position="568"/>
        <end position="588"/>
    </location>
</feature>
<dbReference type="Gene3D" id="3.60.40.10">
    <property type="entry name" value="PPM-type phosphatase domain"/>
    <property type="match status" value="1"/>
</dbReference>
<dbReference type="InterPro" id="IPR000719">
    <property type="entry name" value="Prot_kinase_dom"/>
</dbReference>
<name>A0AAV3U4X6_9ALTE</name>
<keyword evidence="9" id="KW-1185">Reference proteome</keyword>
<dbReference type="Proteomes" id="UP001409585">
    <property type="component" value="Unassembled WGS sequence"/>
</dbReference>
<organism evidence="8 9">
    <name type="scientific">Halioxenophilus aromaticivorans</name>
    <dbReference type="NCBI Taxonomy" id="1306992"/>
    <lineage>
        <taxon>Bacteria</taxon>
        <taxon>Pseudomonadati</taxon>
        <taxon>Pseudomonadota</taxon>
        <taxon>Gammaproteobacteria</taxon>
        <taxon>Alteromonadales</taxon>
        <taxon>Alteromonadaceae</taxon>
        <taxon>Halioxenophilus</taxon>
    </lineage>
</organism>
<dbReference type="PROSITE" id="PS50011">
    <property type="entry name" value="PROTEIN_KINASE_DOM"/>
    <property type="match status" value="1"/>
</dbReference>
<dbReference type="Gene3D" id="1.10.510.10">
    <property type="entry name" value="Transferase(Phosphotransferase) domain 1"/>
    <property type="match status" value="1"/>
</dbReference>
<evidence type="ECO:0000256" key="2">
    <source>
        <dbReference type="ARBA" id="ARBA00022741"/>
    </source>
</evidence>
<dbReference type="Pfam" id="PF13672">
    <property type="entry name" value="PP2C_2"/>
    <property type="match status" value="1"/>
</dbReference>
<dbReference type="PANTHER" id="PTHR43289:SF6">
    <property type="entry name" value="SERINE_THREONINE-PROTEIN KINASE NEKL-3"/>
    <property type="match status" value="1"/>
</dbReference>
<dbReference type="EMBL" id="BAABLX010000028">
    <property type="protein sequence ID" value="GAA4949469.1"/>
    <property type="molecule type" value="Genomic_DNA"/>
</dbReference>
<feature type="domain" description="PPM-type phosphatase" evidence="7">
    <location>
        <begin position="24"/>
        <end position="252"/>
    </location>
</feature>
<dbReference type="PANTHER" id="PTHR43289">
    <property type="entry name" value="MITOGEN-ACTIVATED PROTEIN KINASE KINASE KINASE 20-RELATED"/>
    <property type="match status" value="1"/>
</dbReference>
<dbReference type="InterPro" id="IPR001932">
    <property type="entry name" value="PPM-type_phosphatase-like_dom"/>
</dbReference>
<dbReference type="Pfam" id="PF00069">
    <property type="entry name" value="Pkinase"/>
    <property type="match status" value="1"/>
</dbReference>
<evidence type="ECO:0000259" key="6">
    <source>
        <dbReference type="PROSITE" id="PS50011"/>
    </source>
</evidence>
<protein>
    <submittedName>
        <fullName evidence="8">Bifunctional protein-serine/threonine kinase/phosphatase</fullName>
    </submittedName>
</protein>
<keyword evidence="5" id="KW-0812">Transmembrane</keyword>
<evidence type="ECO:0000256" key="4">
    <source>
        <dbReference type="ARBA" id="ARBA00022840"/>
    </source>
</evidence>
<dbReference type="InterPro" id="IPR011009">
    <property type="entry name" value="Kinase-like_dom_sf"/>
</dbReference>
<dbReference type="RefSeq" id="WP_345424567.1">
    <property type="nucleotide sequence ID" value="NZ_AP031496.1"/>
</dbReference>
<keyword evidence="2" id="KW-0547">Nucleotide-binding</keyword>
<dbReference type="InterPro" id="IPR008271">
    <property type="entry name" value="Ser/Thr_kinase_AS"/>
</dbReference>
<keyword evidence="4" id="KW-0067">ATP-binding</keyword>
<evidence type="ECO:0000259" key="7">
    <source>
        <dbReference type="PROSITE" id="PS51746"/>
    </source>
</evidence>
<evidence type="ECO:0000313" key="8">
    <source>
        <dbReference type="EMBL" id="GAA4949469.1"/>
    </source>
</evidence>
<gene>
    <name evidence="8" type="ORF">GCM10025791_32120</name>
</gene>
<dbReference type="PROSITE" id="PS00108">
    <property type="entry name" value="PROTEIN_KINASE_ST"/>
    <property type="match status" value="1"/>
</dbReference>
<dbReference type="GO" id="GO:0004674">
    <property type="term" value="F:protein serine/threonine kinase activity"/>
    <property type="evidence" value="ECO:0007669"/>
    <property type="project" value="TreeGrafter"/>
</dbReference>
<dbReference type="CDD" id="cd00143">
    <property type="entry name" value="PP2Cc"/>
    <property type="match status" value="1"/>
</dbReference>
<keyword evidence="1" id="KW-0808">Transferase</keyword>
<keyword evidence="5" id="KW-1133">Transmembrane helix</keyword>
<keyword evidence="3 8" id="KW-0418">Kinase</keyword>
<comment type="caution">
    <text evidence="8">The sequence shown here is derived from an EMBL/GenBank/DDBJ whole genome shotgun (WGS) entry which is preliminary data.</text>
</comment>
<dbReference type="GO" id="GO:0005524">
    <property type="term" value="F:ATP binding"/>
    <property type="evidence" value="ECO:0007669"/>
    <property type="project" value="UniProtKB-KW"/>
</dbReference>
<dbReference type="Gene3D" id="3.30.200.20">
    <property type="entry name" value="Phosphorylase Kinase, domain 1"/>
    <property type="match status" value="1"/>
</dbReference>
<evidence type="ECO:0000313" key="9">
    <source>
        <dbReference type="Proteomes" id="UP001409585"/>
    </source>
</evidence>
<dbReference type="AlphaFoldDB" id="A0AAV3U4X6"/>
<dbReference type="SMART" id="SM00331">
    <property type="entry name" value="PP2C_SIG"/>
    <property type="match status" value="1"/>
</dbReference>
<dbReference type="InterPro" id="IPR036457">
    <property type="entry name" value="PPM-type-like_dom_sf"/>
</dbReference>
<evidence type="ECO:0000256" key="3">
    <source>
        <dbReference type="ARBA" id="ARBA00022777"/>
    </source>
</evidence>
<evidence type="ECO:0000256" key="5">
    <source>
        <dbReference type="SAM" id="Phobius"/>
    </source>
</evidence>
<reference evidence="9" key="1">
    <citation type="journal article" date="2019" name="Int. J. Syst. Evol. Microbiol.">
        <title>The Global Catalogue of Microorganisms (GCM) 10K type strain sequencing project: providing services to taxonomists for standard genome sequencing and annotation.</title>
        <authorList>
            <consortium name="The Broad Institute Genomics Platform"/>
            <consortium name="The Broad Institute Genome Sequencing Center for Infectious Disease"/>
            <person name="Wu L."/>
            <person name="Ma J."/>
        </authorList>
    </citation>
    <scope>NUCLEOTIDE SEQUENCE [LARGE SCALE GENOMIC DNA]</scope>
    <source>
        <strain evidence="9">JCM 19134</strain>
    </source>
</reference>
<dbReference type="SUPFAM" id="SSF56112">
    <property type="entry name" value="Protein kinase-like (PK-like)"/>
    <property type="match status" value="1"/>
</dbReference>
<dbReference type="PROSITE" id="PS51746">
    <property type="entry name" value="PPM_2"/>
    <property type="match status" value="1"/>
</dbReference>
<feature type="domain" description="Protein kinase" evidence="6">
    <location>
        <begin position="285"/>
        <end position="545"/>
    </location>
</feature>